<dbReference type="SUPFAM" id="SSF47336">
    <property type="entry name" value="ACP-like"/>
    <property type="match status" value="1"/>
</dbReference>
<dbReference type="PANTHER" id="PTHR45527:SF1">
    <property type="entry name" value="FATTY ACID SYNTHASE"/>
    <property type="match status" value="1"/>
</dbReference>
<dbReference type="InterPro" id="IPR010071">
    <property type="entry name" value="AA_adenyl_dom"/>
</dbReference>
<dbReference type="InterPro" id="IPR045851">
    <property type="entry name" value="AMP-bd_C_sf"/>
</dbReference>
<dbReference type="InterPro" id="IPR041464">
    <property type="entry name" value="TubC_N"/>
</dbReference>
<dbReference type="PROSITE" id="PS50075">
    <property type="entry name" value="CARRIER"/>
    <property type="match status" value="1"/>
</dbReference>
<dbReference type="InterPro" id="IPR009081">
    <property type="entry name" value="PP-bd_ACP"/>
</dbReference>
<dbReference type="Gene3D" id="2.30.38.10">
    <property type="entry name" value="Luciferase, Domain 3"/>
    <property type="match status" value="1"/>
</dbReference>
<name>A0ABY3YL20_9FLAO</name>
<dbReference type="InterPro" id="IPR020845">
    <property type="entry name" value="AMP-binding_CS"/>
</dbReference>
<evidence type="ECO:0000259" key="1">
    <source>
        <dbReference type="PROSITE" id="PS50075"/>
    </source>
</evidence>
<organism evidence="2 3">
    <name type="scientific">Zhouia spongiae</name>
    <dbReference type="NCBI Taxonomy" id="2202721"/>
    <lineage>
        <taxon>Bacteria</taxon>
        <taxon>Pseudomonadati</taxon>
        <taxon>Bacteroidota</taxon>
        <taxon>Flavobacteriia</taxon>
        <taxon>Flavobacteriales</taxon>
        <taxon>Flavobacteriaceae</taxon>
        <taxon>Zhouia</taxon>
    </lineage>
</organism>
<dbReference type="InterPro" id="IPR001242">
    <property type="entry name" value="Condensation_dom"/>
</dbReference>
<evidence type="ECO:0000313" key="3">
    <source>
        <dbReference type="Proteomes" id="UP000829476"/>
    </source>
</evidence>
<dbReference type="Pfam" id="PF00550">
    <property type="entry name" value="PP-binding"/>
    <property type="match status" value="1"/>
</dbReference>
<dbReference type="InterPro" id="IPR023213">
    <property type="entry name" value="CAT-like_dom_sf"/>
</dbReference>
<dbReference type="PROSITE" id="PS00455">
    <property type="entry name" value="AMP_BINDING"/>
    <property type="match status" value="1"/>
</dbReference>
<dbReference type="SUPFAM" id="SSF52777">
    <property type="entry name" value="CoA-dependent acyltransferases"/>
    <property type="match status" value="2"/>
</dbReference>
<keyword evidence="3" id="KW-1185">Reference proteome</keyword>
<dbReference type="Gene3D" id="3.30.559.30">
    <property type="entry name" value="Nonribosomal peptide synthetase, condensation domain"/>
    <property type="match status" value="1"/>
</dbReference>
<dbReference type="PANTHER" id="PTHR45527">
    <property type="entry name" value="NONRIBOSOMAL PEPTIDE SYNTHETASE"/>
    <property type="match status" value="1"/>
</dbReference>
<dbReference type="Gene3D" id="3.40.50.980">
    <property type="match status" value="2"/>
</dbReference>
<dbReference type="Gene3D" id="1.10.10.1830">
    <property type="entry name" value="Non-ribosomal peptide synthase, adenylation domain"/>
    <property type="match status" value="1"/>
</dbReference>
<dbReference type="Pfam" id="PF00501">
    <property type="entry name" value="AMP-binding"/>
    <property type="match status" value="1"/>
</dbReference>
<accession>A0ABY3YL20</accession>
<dbReference type="Gene3D" id="3.30.300.30">
    <property type="match status" value="1"/>
</dbReference>
<dbReference type="InterPro" id="IPR036736">
    <property type="entry name" value="ACP-like_sf"/>
</dbReference>
<protein>
    <submittedName>
        <fullName evidence="2">Amino acid adenylation domain-containing protein</fullName>
    </submittedName>
</protein>
<dbReference type="SUPFAM" id="SSF56801">
    <property type="entry name" value="Acetyl-CoA synthetase-like"/>
    <property type="match status" value="1"/>
</dbReference>
<dbReference type="InterPro" id="IPR000873">
    <property type="entry name" value="AMP-dep_synth/lig_dom"/>
</dbReference>
<dbReference type="CDD" id="cd05930">
    <property type="entry name" value="A_NRPS"/>
    <property type="match status" value="1"/>
</dbReference>
<reference evidence="2 3" key="1">
    <citation type="journal article" date="2018" name="Int. J. Syst. Evol. Microbiol.">
        <title>Zhouia spongiae sp. nov., isolated from a marine sponge.</title>
        <authorList>
            <person name="Zhuang L."/>
            <person name="Lin B."/>
            <person name="Qin F."/>
            <person name="Luo L."/>
        </authorList>
    </citation>
    <scope>NUCLEOTIDE SEQUENCE [LARGE SCALE GENOMIC DNA]</scope>
    <source>
        <strain evidence="2 3">HN-Y44</strain>
    </source>
</reference>
<sequence length="1115" mass="128535">MINLIEKLASHNIYLSLKGKELNISYTEEKISDEIINEIRSNKEKLISYLKKYEIQTTFNSIEEAPQLESYPISDAQRRIWILSQFEEANLAYHMPFHVEINVMFDFDVFKRAMTSLIDRHEVLRTVFREDSEGKIRQWILDKEFFNFKVNELDFSLETNSEDRLRDYIDNDNRLPFNLEQGPLLRASIIKMSSSRFAFYYNMHHIISDGWSMEVLSKDFMTYYESYLADRDVTLPELGIQYKDYAFWQLKELSSSSSEKHRTYWLDSLSGELPLLNFPSQGIRPKIKTYNGHRLRTYLDPSQSNNIKRFSQESGGSLFMGLLAVWNVLCYRYTGQEDIIIGSPVAGRDHPDLENQLGCYVNTLALRNRINPEGNFHMFFNGLKERTLNAYSHQMYPFDRLVEELELHRDISRSPVFDVMLTLHNIGEASDGKFVDEEEVNEISVVGGDISKFDMSLEFKEEGNYISFMITYNSDVYHQSMVEGLMRHYKQLLNSLLSNPTEKLGQVEYLNKGEQTELLYTFNSTNIDYPKDKTIVDLFEEQVEKTPDHIAVVFEEEELTYRELNEKANQLSYYLKENYGIQVGDLIGIQLGRSERFIISILGVLKLGGAYVPIDPNYPVERIKFIKADIDCKVCIDEEVFLKFNLNKEFLLKTDNLNSLIRTNSLVYVIYTSGTTGRPKGVMISHSNLISFFTNLDDVLFLSNIKKIALATNFTFDISVLEILGGLCKGKELVLLTDETLLDPEIFMDKITGDSIEGLQLTPSRLSQLYDLNLNFPPSIKALLVGGEAMSLNLYQKLKNESFTSLNVYGPTETTIWSSSLILKDSSNLSIGSTLNNEQIYIMNSSQALQPIGVEGDIYIGGEGLALGYLNQPELTKEKFVPNPYFKGERLYNTGDRGRRLSNGSIEFIGRKDDQVKIRGYRIELGEISHILSKNDKLNEVVVLVKKNQLNENEMVVFYTSNFKQTGSKIRKYLMKYLPNYMLPSHYVKLKQFPITTSGKIDRNLLTQIEVESQNRTIDYIQPRNDHEKELVRIWKDVLGINKIGINVDFFLLGGNSIKAGIVRSKIKNFFGVNIELKQLFINSTIMDLTSLIESLQLLSNEENQIIEESDELRF</sequence>
<dbReference type="RefSeq" id="WP_242936712.1">
    <property type="nucleotide sequence ID" value="NZ_CP094326.1"/>
</dbReference>
<gene>
    <name evidence="2" type="ORF">MQE36_14600</name>
</gene>
<dbReference type="Gene3D" id="1.10.1200.10">
    <property type="entry name" value="ACP-like"/>
    <property type="match status" value="1"/>
</dbReference>
<dbReference type="Gene3D" id="3.30.559.10">
    <property type="entry name" value="Chloramphenicol acetyltransferase-like domain"/>
    <property type="match status" value="1"/>
</dbReference>
<dbReference type="Proteomes" id="UP000829476">
    <property type="component" value="Chromosome"/>
</dbReference>
<dbReference type="EMBL" id="CP094326">
    <property type="protein sequence ID" value="UNY98305.1"/>
    <property type="molecule type" value="Genomic_DNA"/>
</dbReference>
<feature type="domain" description="Carrier" evidence="1">
    <location>
        <begin position="1022"/>
        <end position="1097"/>
    </location>
</feature>
<dbReference type="NCBIfam" id="TIGR01733">
    <property type="entry name" value="AA-adenyl-dom"/>
    <property type="match status" value="1"/>
</dbReference>
<evidence type="ECO:0000313" key="2">
    <source>
        <dbReference type="EMBL" id="UNY98305.1"/>
    </source>
</evidence>
<dbReference type="InterPro" id="IPR044894">
    <property type="entry name" value="TubC_N_sf"/>
</dbReference>
<dbReference type="Pfam" id="PF18563">
    <property type="entry name" value="TubC_N"/>
    <property type="match status" value="1"/>
</dbReference>
<dbReference type="CDD" id="cd19531">
    <property type="entry name" value="LCL_NRPS-like"/>
    <property type="match status" value="1"/>
</dbReference>
<proteinExistence type="predicted"/>
<dbReference type="Pfam" id="PF00668">
    <property type="entry name" value="Condensation"/>
    <property type="match status" value="1"/>
</dbReference>